<feature type="compositionally biased region" description="Basic and acidic residues" evidence="1">
    <location>
        <begin position="1153"/>
        <end position="1166"/>
    </location>
</feature>
<proteinExistence type="predicted"/>
<dbReference type="Gene3D" id="3.60.21.10">
    <property type="match status" value="1"/>
</dbReference>
<evidence type="ECO:0000313" key="3">
    <source>
        <dbReference type="EMBL" id="GMH68043.1"/>
    </source>
</evidence>
<feature type="compositionally biased region" description="Polar residues" evidence="1">
    <location>
        <begin position="725"/>
        <end position="734"/>
    </location>
</feature>
<feature type="compositionally biased region" description="Basic and acidic residues" evidence="1">
    <location>
        <begin position="1204"/>
        <end position="1215"/>
    </location>
</feature>
<dbReference type="EMBL" id="BLQM01000136">
    <property type="protein sequence ID" value="GMH68043.1"/>
    <property type="molecule type" value="Genomic_DNA"/>
</dbReference>
<evidence type="ECO:0000313" key="4">
    <source>
        <dbReference type="Proteomes" id="UP001162640"/>
    </source>
</evidence>
<name>A0A9W7E762_9STRA</name>
<dbReference type="AlphaFoldDB" id="A0A9W7E762"/>
<feature type="region of interest" description="Disordered" evidence="1">
    <location>
        <begin position="1204"/>
        <end position="1223"/>
    </location>
</feature>
<keyword evidence="2" id="KW-0812">Transmembrane</keyword>
<dbReference type="PANTHER" id="PTHR34211:SF3">
    <property type="entry name" value="CALCINEURIN-LIKE METALLO-PHOSPHOESTERASE SUPERFAMILY PROTEIN"/>
    <property type="match status" value="1"/>
</dbReference>
<reference evidence="4" key="1">
    <citation type="journal article" date="2023" name="Commun. Biol.">
        <title>Genome analysis of Parmales, the sister group of diatoms, reveals the evolutionary specialization of diatoms from phago-mixotrophs to photoautotrophs.</title>
        <authorList>
            <person name="Ban H."/>
            <person name="Sato S."/>
            <person name="Yoshikawa S."/>
            <person name="Yamada K."/>
            <person name="Nakamura Y."/>
            <person name="Ichinomiya M."/>
            <person name="Sato N."/>
            <person name="Blanc-Mathieu R."/>
            <person name="Endo H."/>
            <person name="Kuwata A."/>
            <person name="Ogata H."/>
        </authorList>
    </citation>
    <scope>NUCLEOTIDE SEQUENCE [LARGE SCALE GENOMIC DNA]</scope>
</reference>
<evidence type="ECO:0008006" key="5">
    <source>
        <dbReference type="Google" id="ProtNLM"/>
    </source>
</evidence>
<keyword evidence="2" id="KW-0472">Membrane</keyword>
<feature type="transmembrane region" description="Helical" evidence="2">
    <location>
        <begin position="29"/>
        <end position="50"/>
    </location>
</feature>
<feature type="region of interest" description="Disordered" evidence="1">
    <location>
        <begin position="720"/>
        <end position="741"/>
    </location>
</feature>
<dbReference type="PANTHER" id="PTHR34211">
    <property type="entry name" value="CALCINEURIN-LIKE METALLO-PHOSPHOESTERASE SUPERFAMILY PROTEIN"/>
    <property type="match status" value="1"/>
</dbReference>
<feature type="compositionally biased region" description="Polar residues" evidence="1">
    <location>
        <begin position="679"/>
        <end position="700"/>
    </location>
</feature>
<gene>
    <name evidence="3" type="ORF">TL16_g04834</name>
</gene>
<feature type="transmembrane region" description="Helical" evidence="2">
    <location>
        <begin position="111"/>
        <end position="136"/>
    </location>
</feature>
<comment type="caution">
    <text evidence="3">The sequence shown here is derived from an EMBL/GenBank/DDBJ whole genome shotgun (WGS) entry which is preliminary data.</text>
</comment>
<dbReference type="SUPFAM" id="SSF56300">
    <property type="entry name" value="Metallo-dependent phosphatases"/>
    <property type="match status" value="1"/>
</dbReference>
<feature type="region of interest" description="Disordered" evidence="1">
    <location>
        <begin position="671"/>
        <end position="700"/>
    </location>
</feature>
<feature type="transmembrane region" description="Helical" evidence="2">
    <location>
        <begin position="1055"/>
        <end position="1084"/>
    </location>
</feature>
<dbReference type="Proteomes" id="UP001162640">
    <property type="component" value="Unassembled WGS sequence"/>
</dbReference>
<evidence type="ECO:0000256" key="2">
    <source>
        <dbReference type="SAM" id="Phobius"/>
    </source>
</evidence>
<feature type="transmembrane region" description="Helical" evidence="2">
    <location>
        <begin position="71"/>
        <end position="91"/>
    </location>
</feature>
<feature type="transmembrane region" description="Helical" evidence="2">
    <location>
        <begin position="812"/>
        <end position="835"/>
    </location>
</feature>
<feature type="transmembrane region" description="Helical" evidence="2">
    <location>
        <begin position="335"/>
        <end position="355"/>
    </location>
</feature>
<keyword evidence="2" id="KW-1133">Transmembrane helix</keyword>
<protein>
    <recommendedName>
        <fullName evidence="5">Calcineurin-like phosphoesterase domain-containing protein</fullName>
    </recommendedName>
</protein>
<accession>A0A9W7E762</accession>
<feature type="compositionally biased region" description="Low complexity" evidence="1">
    <location>
        <begin position="258"/>
        <end position="293"/>
    </location>
</feature>
<organism evidence="3 4">
    <name type="scientific">Triparma laevis f. inornata</name>
    <dbReference type="NCBI Taxonomy" id="1714386"/>
    <lineage>
        <taxon>Eukaryota</taxon>
        <taxon>Sar</taxon>
        <taxon>Stramenopiles</taxon>
        <taxon>Ochrophyta</taxon>
        <taxon>Bolidophyceae</taxon>
        <taxon>Parmales</taxon>
        <taxon>Triparmaceae</taxon>
        <taxon>Triparma</taxon>
    </lineage>
</organism>
<evidence type="ECO:0000256" key="1">
    <source>
        <dbReference type="SAM" id="MobiDB-lite"/>
    </source>
</evidence>
<feature type="region of interest" description="Disordered" evidence="1">
    <location>
        <begin position="257"/>
        <end position="299"/>
    </location>
</feature>
<feature type="region of interest" description="Disordered" evidence="1">
    <location>
        <begin position="1144"/>
        <end position="1179"/>
    </location>
</feature>
<sequence length="1223" mass="137145">MPSLLFRMPFYDASATSSSTSTSSSPPSAAAQSSLLIPLISTFLCFLYFTSSPLSTNHELTKFSLYKSINVYLHTWCFATVLLYSLGLKLNTDGDDNTTYTAINALNKYNVVVSASIFIPAFISTLTAVLTLKGLLRLTAHLRTLNSSPPIKSSVLSLKWWRPLRQVFNVAIFIATVVAAVQGHCWDAKNNSFYTQSSSVYCRWIFSQEDGEPESGGGAIWKVWGKCVVISIINIVTEEEKRLRDIIKRDRETSLLNSTSASTKSPKKSSVNPKSPPNTSKKSPNPNRSSAPKVSTSFDDYVSSDEEELLTYDRPTFTSPHNLEKPKNTLMMVPWYSLLLVYTAFDIIIQLKVMLGRYDARSMQTAVHSTWGGDRIVRQKKSRTRKKIDQDKDLNDDECEVPAGCVFDVKPSNPETNECWFDFMADCGDGFNSSYQVAKILAQPNLTVHNGNRKETMSLPRGDILVIGGDLAYPDPSVETFEKRFFRTFEDAMQPPPGFRKSAIAMKKPNLPVEGWRGIFNEKRGTDLLEQYEGPQAFVFPGNHDWFDGLATYARLVLSRDWLGGWLMPQERSYFAICLPQGWWLLGVDLALAEDIDLEQFRFFADIASKRIGKDDAVVIMTHEPYWVLDAAEDRTDDACAETNLRELMETHLAGKVRLRLAGDLHHYTRHVPVKKTKPAQNSEAAASAPTSSKNSQTYTAGLDGGNLAAAAKKMAFNKTRENRSATVESNHTSNADDEVDSSNLPELIVSGGGGAFLHPTHTFANSIKVNFGGSIWKNYQRLAAYPSENACYRLSWLNIWQFRWRNWRMDVLWGILYLGIVSSLLPLCGIYASYVEQVEGKGFLPHVLWYSQTLFRLLSSVFSSGRLSAFLVPATLFGLYQLCDEGISPKLRIFWGAGHGFAHVVAALSTLMFVEFVTEWSIEVSLVSIDPVKNETLASSMYGEYEANFANFFDTLPEVPQIFGDVPVNSVAFFDISSGSDFLNFVVSHVHDVAAYCFEALWGFPLVKFLFTLFDVPSLIAHKHSTMCAKLCEASTCFASKDALLFASIPRYTLLTYVLSISMYFFVIAIPCAGAIFGSWLALTLNVFKAQYNEGFSSLRIQHWKNVLRCHVTRNGDLEVYGLGIDRVPKSWVKDSEWGGSKEAVRKRERSKQKEEFRTGKKGEEGDVPSWRWKQPSMWKAEKESVKHVPRIIDYTIIKKREGGVKGGDLERPPRASRQGSM</sequence>
<dbReference type="InterPro" id="IPR029052">
    <property type="entry name" value="Metallo-depent_PP-like"/>
</dbReference>